<protein>
    <submittedName>
        <fullName evidence="3">Trypsin</fullName>
    </submittedName>
</protein>
<accession>A0A0P7DNR5</accession>
<proteinExistence type="predicted"/>
<evidence type="ECO:0000313" key="4">
    <source>
        <dbReference type="Proteomes" id="UP000050378"/>
    </source>
</evidence>
<evidence type="ECO:0000313" key="3">
    <source>
        <dbReference type="EMBL" id="KPM78521.1"/>
    </source>
</evidence>
<keyword evidence="1" id="KW-0812">Transmembrane</keyword>
<dbReference type="STRING" id="570156.AOG27_19905"/>
<dbReference type="AlphaFoldDB" id="A0A0P7DNR5"/>
<dbReference type="PATRIC" id="fig|570156.3.peg.1905"/>
<dbReference type="PANTHER" id="PTHR28008:SF1">
    <property type="entry name" value="DOMAIN PROTEIN, PUTATIVE (AFU_ORTHOLOGUE AFUA_3G10980)-RELATED"/>
    <property type="match status" value="1"/>
</dbReference>
<feature type="transmembrane region" description="Helical" evidence="1">
    <location>
        <begin position="101"/>
        <end position="122"/>
    </location>
</feature>
<keyword evidence="1" id="KW-1133">Transmembrane helix</keyword>
<organism evidence="3 4">
    <name type="scientific">Pseudoalteromonas lipolytica</name>
    <dbReference type="NCBI Taxonomy" id="570156"/>
    <lineage>
        <taxon>Bacteria</taxon>
        <taxon>Pseudomonadati</taxon>
        <taxon>Pseudomonadota</taxon>
        <taxon>Gammaproteobacteria</taxon>
        <taxon>Alteromonadales</taxon>
        <taxon>Pseudoalteromonadaceae</taxon>
        <taxon>Pseudoalteromonas</taxon>
    </lineage>
</organism>
<evidence type="ECO:0000259" key="2">
    <source>
        <dbReference type="Pfam" id="PF04892"/>
    </source>
</evidence>
<comment type="caution">
    <text evidence="3">The sequence shown here is derived from an EMBL/GenBank/DDBJ whole genome shotgun (WGS) entry which is preliminary data.</text>
</comment>
<dbReference type="InterPro" id="IPR006976">
    <property type="entry name" value="VanZ-like"/>
</dbReference>
<dbReference type="EMBL" id="LJTC01000017">
    <property type="protein sequence ID" value="KPM78521.1"/>
    <property type="molecule type" value="Genomic_DNA"/>
</dbReference>
<feature type="transmembrane region" description="Helical" evidence="1">
    <location>
        <begin position="5"/>
        <end position="25"/>
    </location>
</feature>
<dbReference type="OrthoDB" id="532191at2"/>
<dbReference type="Proteomes" id="UP000050378">
    <property type="component" value="Unassembled WGS sequence"/>
</dbReference>
<reference evidence="3 4" key="1">
    <citation type="submission" date="2015-09" db="EMBL/GenBank/DDBJ databases">
        <title>Draft Genome Sequence of Pseudoalteromonas lipolytica UCD-48B.</title>
        <authorList>
            <person name="Krusor M."/>
            <person name="Coil D.A."/>
            <person name="Lang J.M."/>
            <person name="Eisen J.A."/>
            <person name="Alexiev A."/>
        </authorList>
    </citation>
    <scope>NUCLEOTIDE SEQUENCE [LARGE SCALE GENOMIC DNA]</scope>
    <source>
        <strain evidence="3 4">UCD-48B</strain>
    </source>
</reference>
<sequence length="131" mass="14719">MLQRILVLIAIGFFAFIGWVIYLANTGQKSVFFELVAAIPYGDKLGHFCLFGLLTLFINLAFKFKTLNLAGRPIYLAVLIVSTFVILEELSQFFIESRTLDFVDLIADFTGIAIFSAISAWLSKKLYPPKV</sequence>
<dbReference type="Pfam" id="PF04892">
    <property type="entry name" value="VanZ"/>
    <property type="match status" value="1"/>
</dbReference>
<name>A0A0P7DNR5_9GAMM</name>
<dbReference type="RefSeq" id="WP_054554745.1">
    <property type="nucleotide sequence ID" value="NZ_LJTC01000017.1"/>
</dbReference>
<feature type="transmembrane region" description="Helical" evidence="1">
    <location>
        <begin position="45"/>
        <end position="62"/>
    </location>
</feature>
<evidence type="ECO:0000256" key="1">
    <source>
        <dbReference type="SAM" id="Phobius"/>
    </source>
</evidence>
<dbReference type="PANTHER" id="PTHR28008">
    <property type="entry name" value="DOMAIN PROTEIN, PUTATIVE (AFU_ORTHOLOGUE AFUA_3G10980)-RELATED"/>
    <property type="match status" value="1"/>
</dbReference>
<feature type="transmembrane region" description="Helical" evidence="1">
    <location>
        <begin position="74"/>
        <end position="95"/>
    </location>
</feature>
<gene>
    <name evidence="3" type="ORF">AOG27_19905</name>
</gene>
<dbReference type="NCBIfam" id="NF037970">
    <property type="entry name" value="vanZ_1"/>
    <property type="match status" value="1"/>
</dbReference>
<feature type="domain" description="VanZ-like" evidence="2">
    <location>
        <begin position="32"/>
        <end position="120"/>
    </location>
</feature>
<keyword evidence="1" id="KW-0472">Membrane</keyword>